<keyword evidence="2" id="KW-1277">Toxin-antitoxin system</keyword>
<dbReference type="RefSeq" id="WP_130602078.1">
    <property type="nucleotide sequence ID" value="NZ_CP034759.1"/>
</dbReference>
<evidence type="ECO:0000256" key="1">
    <source>
        <dbReference type="ARBA" id="ARBA00006226"/>
    </source>
</evidence>
<accession>A0A4P6P9G9</accession>
<reference evidence="4 5" key="1">
    <citation type="submission" date="2018-12" db="EMBL/GenBank/DDBJ databases">
        <title>Complete genome of Litorilituus sediminis.</title>
        <authorList>
            <person name="Liu A."/>
            <person name="Rong J."/>
        </authorList>
    </citation>
    <scope>NUCLEOTIDE SEQUENCE [LARGE SCALE GENOMIC DNA]</scope>
    <source>
        <strain evidence="4 5">JCM 17549</strain>
    </source>
</reference>
<dbReference type="AlphaFoldDB" id="A0A4P6P9G9"/>
<comment type="similarity">
    <text evidence="1 3">Belongs to the RelE toxin family.</text>
</comment>
<dbReference type="EMBL" id="CP034759">
    <property type="protein sequence ID" value="QBG36177.1"/>
    <property type="molecule type" value="Genomic_DNA"/>
</dbReference>
<dbReference type="InterPro" id="IPR028344">
    <property type="entry name" value="ParE1/4"/>
</dbReference>
<protein>
    <recommendedName>
        <fullName evidence="3">Toxin</fullName>
    </recommendedName>
</protein>
<gene>
    <name evidence="4" type="ORF">EMK97_10855</name>
</gene>
<evidence type="ECO:0000313" key="4">
    <source>
        <dbReference type="EMBL" id="QBG36177.1"/>
    </source>
</evidence>
<dbReference type="InterPro" id="IPR035093">
    <property type="entry name" value="RelE/ParE_toxin_dom_sf"/>
</dbReference>
<dbReference type="Pfam" id="PF05016">
    <property type="entry name" value="ParE_toxin"/>
    <property type="match status" value="1"/>
</dbReference>
<dbReference type="OrthoDB" id="516834at2"/>
<dbReference type="PANTHER" id="PTHR33755">
    <property type="entry name" value="TOXIN PARE1-RELATED"/>
    <property type="match status" value="1"/>
</dbReference>
<dbReference type="PANTHER" id="PTHR33755:SF9">
    <property type="entry name" value="TOXIN PARE1"/>
    <property type="match status" value="1"/>
</dbReference>
<name>A0A4P6P9G9_9GAMM</name>
<dbReference type="Proteomes" id="UP000290244">
    <property type="component" value="Chromosome"/>
</dbReference>
<dbReference type="InterPro" id="IPR051803">
    <property type="entry name" value="TA_system_RelE-like_toxin"/>
</dbReference>
<organism evidence="4 5">
    <name type="scientific">Litorilituus sediminis</name>
    <dbReference type="NCBI Taxonomy" id="718192"/>
    <lineage>
        <taxon>Bacteria</taxon>
        <taxon>Pseudomonadati</taxon>
        <taxon>Pseudomonadota</taxon>
        <taxon>Gammaproteobacteria</taxon>
        <taxon>Alteromonadales</taxon>
        <taxon>Colwelliaceae</taxon>
        <taxon>Litorilituus</taxon>
    </lineage>
</organism>
<evidence type="ECO:0000256" key="2">
    <source>
        <dbReference type="ARBA" id="ARBA00022649"/>
    </source>
</evidence>
<evidence type="ECO:0000256" key="3">
    <source>
        <dbReference type="PIRNR" id="PIRNR029218"/>
    </source>
</evidence>
<evidence type="ECO:0000313" key="5">
    <source>
        <dbReference type="Proteomes" id="UP000290244"/>
    </source>
</evidence>
<dbReference type="KEGG" id="lsd:EMK97_10855"/>
<dbReference type="InterPro" id="IPR007712">
    <property type="entry name" value="RelE/ParE_toxin"/>
</dbReference>
<proteinExistence type="inferred from homology"/>
<keyword evidence="5" id="KW-1185">Reference proteome</keyword>
<sequence length="95" mass="11118">MASYKLSSAAESDLKRIWFRGLDEFGETQADAYYYRFIERFEQLAEQPYIAPAVDDIRQGYRRAVCGVDNIYYRIHGDSIKIMRVLGRQDAQLNL</sequence>
<dbReference type="Gene3D" id="3.30.2310.20">
    <property type="entry name" value="RelE-like"/>
    <property type="match status" value="1"/>
</dbReference>
<dbReference type="PIRSF" id="PIRSF029218">
    <property type="entry name" value="ParE"/>
    <property type="match status" value="1"/>
</dbReference>